<feature type="region of interest" description="Disordered" evidence="1">
    <location>
        <begin position="99"/>
        <end position="132"/>
    </location>
</feature>
<feature type="compositionally biased region" description="Polar residues" evidence="1">
    <location>
        <begin position="647"/>
        <end position="661"/>
    </location>
</feature>
<name>A0A4P9WIL1_9FUNG</name>
<feature type="region of interest" description="Disordered" evidence="1">
    <location>
        <begin position="604"/>
        <end position="755"/>
    </location>
</feature>
<feature type="region of interest" description="Disordered" evidence="1">
    <location>
        <begin position="516"/>
        <end position="541"/>
    </location>
</feature>
<feature type="domain" description="J" evidence="2">
    <location>
        <begin position="4"/>
        <end position="65"/>
    </location>
</feature>
<dbReference type="PRINTS" id="PR00625">
    <property type="entry name" value="JDOMAIN"/>
</dbReference>
<dbReference type="SUPFAM" id="SSF52047">
    <property type="entry name" value="RNI-like"/>
    <property type="match status" value="1"/>
</dbReference>
<dbReference type="InterPro" id="IPR032675">
    <property type="entry name" value="LRR_dom_sf"/>
</dbReference>
<proteinExistence type="predicted"/>
<evidence type="ECO:0000313" key="4">
    <source>
        <dbReference type="Proteomes" id="UP000269721"/>
    </source>
</evidence>
<feature type="compositionally biased region" description="Basic and acidic residues" evidence="1">
    <location>
        <begin position="702"/>
        <end position="712"/>
    </location>
</feature>
<dbReference type="CDD" id="cd06257">
    <property type="entry name" value="DnaJ"/>
    <property type="match status" value="1"/>
</dbReference>
<keyword evidence="4" id="KW-1185">Reference proteome</keyword>
<dbReference type="Gene3D" id="3.80.10.10">
    <property type="entry name" value="Ribonuclease Inhibitor"/>
    <property type="match status" value="1"/>
</dbReference>
<dbReference type="EMBL" id="KZ994522">
    <property type="protein sequence ID" value="RKO92719.1"/>
    <property type="molecule type" value="Genomic_DNA"/>
</dbReference>
<dbReference type="PANTHER" id="PTHR24074">
    <property type="entry name" value="CO-CHAPERONE PROTEIN DJLA"/>
    <property type="match status" value="1"/>
</dbReference>
<accession>A0A4P9WIL1</accession>
<reference evidence="4" key="1">
    <citation type="journal article" date="2018" name="Nat. Microbiol.">
        <title>Leveraging single-cell genomics to expand the fungal tree of life.</title>
        <authorList>
            <person name="Ahrendt S.R."/>
            <person name="Quandt C.A."/>
            <person name="Ciobanu D."/>
            <person name="Clum A."/>
            <person name="Salamov A."/>
            <person name="Andreopoulos B."/>
            <person name="Cheng J.F."/>
            <person name="Woyke T."/>
            <person name="Pelin A."/>
            <person name="Henrissat B."/>
            <person name="Reynolds N.K."/>
            <person name="Benny G.L."/>
            <person name="Smith M.E."/>
            <person name="James T.Y."/>
            <person name="Grigoriev I.V."/>
        </authorList>
    </citation>
    <scope>NUCLEOTIDE SEQUENCE [LARGE SCALE GENOMIC DNA]</scope>
</reference>
<dbReference type="AlphaFoldDB" id="A0A4P9WIL1"/>
<evidence type="ECO:0000259" key="2">
    <source>
        <dbReference type="PROSITE" id="PS50076"/>
    </source>
</evidence>
<dbReference type="SMART" id="SM00271">
    <property type="entry name" value="DnaJ"/>
    <property type="match status" value="1"/>
</dbReference>
<feature type="compositionally biased region" description="Basic and acidic residues" evidence="1">
    <location>
        <begin position="119"/>
        <end position="130"/>
    </location>
</feature>
<sequence>MAGDHYATLGVAIDATEKDIRSAYRKLALVHHPDKGGDKDKFQELGTAYEVLSDEVKRFSYDQQRRNERPAVSARTETWAEEVFRETWASFFKQGSGWDPNFGSDREESSDEEMAGYSKPREGEESKESWEENPFVWPMRAEPEPAKQPPPLDGLYCVGKAKKYEPRGHTLEWNKHSLWKPVVAAVLFANLSKFVDTLPTSLHADVHTAIRQNRAPPSAHALELLTAFPHIATRRRNRDLDLSSFRGSELPMPLLMRLSGVANGLRGGTVASLLRRLNLRGVRIWDRDAVFVGCLWGLKVLDLGWTDVSDTGMAQLARIVKESEGEAGPASLTHLNLTGTHVTDAVLASLIQLPRLAVVDLSRTRVSADGVERMGFAGWEDLGSEVLLFDADVLPGQDARQAREATNRGADYKLLSNAVRALIDVGFAPASPVENDVYHYVVQLPYSKARPTAAPARAQEWRPPLHDRPAHIMRMVRPPVGVTKPTPLLGFRAPGAKPAIVPRRVKRGARDMYEEDDNSLWTSSPVAPMSGEDGSSVKKPRKSLSSVLRPLSLPTVATAAAAAVRAQFVVQPPNPERPKSRVNPFAKLHAAANAKVAKPVRADASGALKPGSNPFEPSMILSTGRPPAPFSASENPRGSAAIRKQNIPANTQAPSNTSATSAAIPKRAAPATTHESSNPFATSAALPKPGDPRSPFNPSAAPKEKPATDSHHRPSSTKKRSADSPGAASIHPPAPRLTQSSIRSFYVKKGLINPD</sequence>
<dbReference type="SUPFAM" id="SSF46565">
    <property type="entry name" value="Chaperone J-domain"/>
    <property type="match status" value="1"/>
</dbReference>
<evidence type="ECO:0000313" key="3">
    <source>
        <dbReference type="EMBL" id="RKO92719.1"/>
    </source>
</evidence>
<gene>
    <name evidence="3" type="ORF">BDK51DRAFT_28553</name>
</gene>
<dbReference type="InterPro" id="IPR001623">
    <property type="entry name" value="DnaJ_domain"/>
</dbReference>
<dbReference type="Pfam" id="PF00226">
    <property type="entry name" value="DnaJ"/>
    <property type="match status" value="1"/>
</dbReference>
<dbReference type="Proteomes" id="UP000269721">
    <property type="component" value="Unassembled WGS sequence"/>
</dbReference>
<dbReference type="InterPro" id="IPR036869">
    <property type="entry name" value="J_dom_sf"/>
</dbReference>
<dbReference type="Gene3D" id="1.10.287.110">
    <property type="entry name" value="DnaJ domain"/>
    <property type="match status" value="1"/>
</dbReference>
<protein>
    <recommendedName>
        <fullName evidence="2">J domain-containing protein</fullName>
    </recommendedName>
</protein>
<evidence type="ECO:0000256" key="1">
    <source>
        <dbReference type="SAM" id="MobiDB-lite"/>
    </source>
</evidence>
<dbReference type="OrthoDB" id="442087at2759"/>
<dbReference type="PROSITE" id="PS50076">
    <property type="entry name" value="DNAJ_2"/>
    <property type="match status" value="1"/>
</dbReference>
<dbReference type="InterPro" id="IPR050817">
    <property type="entry name" value="DjlA_DnaK_co-chaperone"/>
</dbReference>
<organism evidence="3 4">
    <name type="scientific">Blyttiomyces helicus</name>
    <dbReference type="NCBI Taxonomy" id="388810"/>
    <lineage>
        <taxon>Eukaryota</taxon>
        <taxon>Fungi</taxon>
        <taxon>Fungi incertae sedis</taxon>
        <taxon>Chytridiomycota</taxon>
        <taxon>Chytridiomycota incertae sedis</taxon>
        <taxon>Chytridiomycetes</taxon>
        <taxon>Chytridiomycetes incertae sedis</taxon>
        <taxon>Blyttiomyces</taxon>
    </lineage>
</organism>